<comment type="caution">
    <text evidence="1">The sequence shown here is derived from an EMBL/GenBank/DDBJ whole genome shotgun (WGS) entry which is preliminary data.</text>
</comment>
<dbReference type="RefSeq" id="WP_106839989.1">
    <property type="nucleotide sequence ID" value="NZ_JBCNIW010000011.1"/>
</dbReference>
<evidence type="ECO:0000313" key="1">
    <source>
        <dbReference type="EMBL" id="PSJ93743.1"/>
    </source>
</evidence>
<dbReference type="Proteomes" id="UP000240419">
    <property type="component" value="Unassembled WGS sequence"/>
</dbReference>
<dbReference type="Gene3D" id="3.90.1720.10">
    <property type="entry name" value="endopeptidase domain like (from Nostoc punctiforme)"/>
    <property type="match status" value="1"/>
</dbReference>
<dbReference type="AlphaFoldDB" id="A0A2P7V3G9"/>
<name>A0A2P7V3G9_9BACL</name>
<dbReference type="EMBL" id="PXZM01000028">
    <property type="protein sequence ID" value="PSJ93743.1"/>
    <property type="molecule type" value="Genomic_DNA"/>
</dbReference>
<dbReference type="SUPFAM" id="SSF54001">
    <property type="entry name" value="Cysteine proteinases"/>
    <property type="match status" value="1"/>
</dbReference>
<gene>
    <name evidence="1" type="ORF">C7R93_17295</name>
</gene>
<dbReference type="InterPro" id="IPR038765">
    <property type="entry name" value="Papain-like_cys_pep_sf"/>
</dbReference>
<evidence type="ECO:0000313" key="2">
    <source>
        <dbReference type="Proteomes" id="UP000240419"/>
    </source>
</evidence>
<protein>
    <submittedName>
        <fullName evidence="1">Uncharacterized protein</fullName>
    </submittedName>
</protein>
<reference evidence="1 2" key="1">
    <citation type="submission" date="2018-03" db="EMBL/GenBank/DDBJ databases">
        <title>Brevisbacillus phylogenomics.</title>
        <authorList>
            <person name="Dunlap C."/>
        </authorList>
    </citation>
    <scope>NUCLEOTIDE SEQUENCE [LARGE SCALE GENOMIC DNA]</scope>
    <source>
        <strain evidence="1 2">NRRL NRS-1210</strain>
    </source>
</reference>
<sequence>MNLKRFDLLFVRGSSPLARLIQGVTNSPYSHVAIVLDEYHIAETDWRFPLQWNHNSYPPKQIDVYRYRGELESWQEEAMTGFIRKHIGTPYDFWQTNTNGLYLLTGVPIQDAPDRINCSETVDGMFAAAGINLTPDAIGKVSPADLVKSSKLQKIA</sequence>
<dbReference type="OrthoDB" id="2468600at2"/>
<accession>A0A2P7V3G9</accession>
<organism evidence="1 2">
    <name type="scientific">Brevibacillus fortis</name>
    <dbReference type="NCBI Taxonomy" id="2126352"/>
    <lineage>
        <taxon>Bacteria</taxon>
        <taxon>Bacillati</taxon>
        <taxon>Bacillota</taxon>
        <taxon>Bacilli</taxon>
        <taxon>Bacillales</taxon>
        <taxon>Paenibacillaceae</taxon>
        <taxon>Brevibacillus</taxon>
    </lineage>
</organism>
<keyword evidence="2" id="KW-1185">Reference proteome</keyword>
<proteinExistence type="predicted"/>